<keyword evidence="2" id="KW-0812">Transmembrane</keyword>
<reference evidence="4" key="1">
    <citation type="submission" date="2021-04" db="EMBL/GenBank/DDBJ databases">
        <title>Saccharothrix algeriensis WGS.</title>
        <authorList>
            <person name="Stuskova K."/>
            <person name="Hakalova E."/>
            <person name="Tebbal A.B."/>
            <person name="Eichmeier A."/>
        </authorList>
    </citation>
    <scope>NUCLEOTIDE SEQUENCE</scope>
    <source>
        <strain evidence="4">NRRL B-24137</strain>
    </source>
</reference>
<dbReference type="InterPro" id="IPR005183">
    <property type="entry name" value="DUF305_CopM-like"/>
</dbReference>
<accession>A0A8T8HU42</accession>
<dbReference type="InterPro" id="IPR012347">
    <property type="entry name" value="Ferritin-like"/>
</dbReference>
<evidence type="ECO:0000256" key="1">
    <source>
        <dbReference type="SAM" id="MobiDB-lite"/>
    </source>
</evidence>
<dbReference type="AlphaFoldDB" id="A0A8T8HU42"/>
<dbReference type="Pfam" id="PF03713">
    <property type="entry name" value="DUF305"/>
    <property type="match status" value="1"/>
</dbReference>
<evidence type="ECO:0000313" key="4">
    <source>
        <dbReference type="EMBL" id="QTR01730.1"/>
    </source>
</evidence>
<keyword evidence="2" id="KW-1133">Transmembrane helix</keyword>
<dbReference type="PANTHER" id="PTHR36933">
    <property type="entry name" value="SLL0788 PROTEIN"/>
    <property type="match status" value="1"/>
</dbReference>
<feature type="region of interest" description="Disordered" evidence="1">
    <location>
        <begin position="130"/>
        <end position="151"/>
    </location>
</feature>
<evidence type="ECO:0000313" key="5">
    <source>
        <dbReference type="Proteomes" id="UP000671828"/>
    </source>
</evidence>
<evidence type="ECO:0000259" key="3">
    <source>
        <dbReference type="Pfam" id="PF03713"/>
    </source>
</evidence>
<name>A0A8T8HU42_9PSEU</name>
<evidence type="ECO:0000256" key="2">
    <source>
        <dbReference type="SAM" id="Phobius"/>
    </source>
</evidence>
<keyword evidence="2" id="KW-0472">Membrane</keyword>
<dbReference type="PANTHER" id="PTHR36933:SF1">
    <property type="entry name" value="SLL0788 PROTEIN"/>
    <property type="match status" value="1"/>
</dbReference>
<organism evidence="4 5">
    <name type="scientific">Saccharothrix algeriensis</name>
    <dbReference type="NCBI Taxonomy" id="173560"/>
    <lineage>
        <taxon>Bacteria</taxon>
        <taxon>Bacillati</taxon>
        <taxon>Actinomycetota</taxon>
        <taxon>Actinomycetes</taxon>
        <taxon>Pseudonocardiales</taxon>
        <taxon>Pseudonocardiaceae</taxon>
        <taxon>Saccharothrix</taxon>
    </lineage>
</organism>
<dbReference type="Proteomes" id="UP000671828">
    <property type="component" value="Chromosome"/>
</dbReference>
<feature type="transmembrane region" description="Helical" evidence="2">
    <location>
        <begin position="25"/>
        <end position="46"/>
    </location>
</feature>
<protein>
    <submittedName>
        <fullName evidence="4">DUF305 domain-containing protein</fullName>
    </submittedName>
</protein>
<sequence length="232" mass="24825">MTEQDAEQDTRQDAGQHRGVTATRAVVVTVAVLAVLLRGAAVGLLIKLPGSDTSAAPAKDSVDVGFAQDMAVHHLQGVTMANTARDKTTDPAIRQLAFDIESTQVEQVGRMKGWLTLWGMPEQSADGTHMEWMDSSSHHSSSNAGTTGLMPGMATSEELARLRSLSGTEFDVYFLQLMLRHHQGGAPMAEYAATHAGVPVVRTLAGNMLKSQSSEGEYMKQLIQERGAAPLP</sequence>
<dbReference type="Gene3D" id="1.20.1260.10">
    <property type="match status" value="1"/>
</dbReference>
<dbReference type="EMBL" id="CP072788">
    <property type="protein sequence ID" value="QTR01730.1"/>
    <property type="molecule type" value="Genomic_DNA"/>
</dbReference>
<gene>
    <name evidence="4" type="ORF">J7S33_20780</name>
</gene>
<proteinExistence type="predicted"/>
<feature type="domain" description="DUF305" evidence="3">
    <location>
        <begin position="63"/>
        <end position="222"/>
    </location>
</feature>